<keyword evidence="2" id="KW-1185">Reference proteome</keyword>
<comment type="caution">
    <text evidence="1">The sequence shown here is derived from an EMBL/GenBank/DDBJ whole genome shotgun (WGS) entry which is preliminary data.</text>
</comment>
<dbReference type="Proteomes" id="UP000198211">
    <property type="component" value="Unassembled WGS sequence"/>
</dbReference>
<name>A0A225VQF2_9STRA</name>
<organism evidence="1 2">
    <name type="scientific">Phytophthora megakarya</name>
    <dbReference type="NCBI Taxonomy" id="4795"/>
    <lineage>
        <taxon>Eukaryota</taxon>
        <taxon>Sar</taxon>
        <taxon>Stramenopiles</taxon>
        <taxon>Oomycota</taxon>
        <taxon>Peronosporomycetes</taxon>
        <taxon>Peronosporales</taxon>
        <taxon>Peronosporaceae</taxon>
        <taxon>Phytophthora</taxon>
    </lineage>
</organism>
<evidence type="ECO:0000313" key="1">
    <source>
        <dbReference type="EMBL" id="OWZ07572.1"/>
    </source>
</evidence>
<gene>
    <name evidence="1" type="ORF">PHMEG_00020019</name>
</gene>
<dbReference type="OrthoDB" id="119135at2759"/>
<dbReference type="EMBL" id="NBNE01003486">
    <property type="protein sequence ID" value="OWZ07572.1"/>
    <property type="molecule type" value="Genomic_DNA"/>
</dbReference>
<accession>A0A225VQF2</accession>
<proteinExistence type="predicted"/>
<dbReference type="AlphaFoldDB" id="A0A225VQF2"/>
<sequence length="170" mass="18697">MRNLADKKPGDGCLVCRGPHSLDECPTATTEKRTGASTRFQEAKNARESAKTVSVEARTNMMRFNGVTEISYIPDSRVVRIMIPRVIAKSMQELDGSLDIERLERPVSVHTVCGTSHLGIGTCHSREACPHVKGQCDMEELPLGNDAMKSLGIDMEWIIEELAGADLLEE</sequence>
<evidence type="ECO:0000313" key="2">
    <source>
        <dbReference type="Proteomes" id="UP000198211"/>
    </source>
</evidence>
<reference evidence="2" key="1">
    <citation type="submission" date="2017-03" db="EMBL/GenBank/DDBJ databases">
        <title>Phytopthora megakarya and P. palmivora, two closely related causual agents of cacao black pod achieved similar genome size and gene model numbers by different mechanisms.</title>
        <authorList>
            <person name="Ali S."/>
            <person name="Shao J."/>
            <person name="Larry D.J."/>
            <person name="Kronmiller B."/>
            <person name="Shen D."/>
            <person name="Strem M.D."/>
            <person name="Melnick R.L."/>
            <person name="Guiltinan M.J."/>
            <person name="Tyler B.M."/>
            <person name="Meinhardt L.W."/>
            <person name="Bailey B.A."/>
        </authorList>
    </citation>
    <scope>NUCLEOTIDE SEQUENCE [LARGE SCALE GENOMIC DNA]</scope>
    <source>
        <strain evidence="2">zdho120</strain>
    </source>
</reference>
<protein>
    <submittedName>
        <fullName evidence="1">Uncharacterized protein</fullName>
    </submittedName>
</protein>